<gene>
    <name evidence="2" type="ORF">FKW44_013555</name>
</gene>
<dbReference type="EMBL" id="CP045898">
    <property type="protein sequence ID" value="QQP39743.1"/>
    <property type="molecule type" value="Genomic_DNA"/>
</dbReference>
<feature type="compositionally biased region" description="Acidic residues" evidence="1">
    <location>
        <begin position="63"/>
        <end position="73"/>
    </location>
</feature>
<protein>
    <submittedName>
        <fullName evidence="2">Uncharacterized protein</fullName>
    </submittedName>
</protein>
<evidence type="ECO:0000313" key="3">
    <source>
        <dbReference type="Proteomes" id="UP000595437"/>
    </source>
</evidence>
<organism evidence="2 3">
    <name type="scientific">Caligus rogercresseyi</name>
    <name type="common">Sea louse</name>
    <dbReference type="NCBI Taxonomy" id="217165"/>
    <lineage>
        <taxon>Eukaryota</taxon>
        <taxon>Metazoa</taxon>
        <taxon>Ecdysozoa</taxon>
        <taxon>Arthropoda</taxon>
        <taxon>Crustacea</taxon>
        <taxon>Multicrustacea</taxon>
        <taxon>Hexanauplia</taxon>
        <taxon>Copepoda</taxon>
        <taxon>Siphonostomatoida</taxon>
        <taxon>Caligidae</taxon>
        <taxon>Caligus</taxon>
    </lineage>
</organism>
<evidence type="ECO:0000313" key="2">
    <source>
        <dbReference type="EMBL" id="QQP39743.1"/>
    </source>
</evidence>
<feature type="region of interest" description="Disordered" evidence="1">
    <location>
        <begin position="1"/>
        <end position="101"/>
    </location>
</feature>
<dbReference type="Proteomes" id="UP000595437">
    <property type="component" value="Chromosome 9"/>
</dbReference>
<feature type="non-terminal residue" evidence="2">
    <location>
        <position position="101"/>
    </location>
</feature>
<evidence type="ECO:0000256" key="1">
    <source>
        <dbReference type="SAM" id="MobiDB-lite"/>
    </source>
</evidence>
<proteinExistence type="predicted"/>
<keyword evidence="3" id="KW-1185">Reference proteome</keyword>
<name>A0A7T8JYE2_CALRO</name>
<sequence length="101" mass="11361">SYKASEPVVVSPRRGSQRRHRLDASETETSPPIQAAAAPRYSHRTRHQKTLSESVVELKAPKDEDEDIEEVEDNNTTAGSEKSPSPKRQRRRREASSGRPL</sequence>
<accession>A0A7T8JYE2</accession>
<reference evidence="3" key="1">
    <citation type="submission" date="2021-01" db="EMBL/GenBank/DDBJ databases">
        <title>Caligus Genome Assembly.</title>
        <authorList>
            <person name="Gallardo-Escarate C."/>
        </authorList>
    </citation>
    <scope>NUCLEOTIDE SEQUENCE [LARGE SCALE GENOMIC DNA]</scope>
</reference>
<dbReference type="AlphaFoldDB" id="A0A7T8JYE2"/>
<feature type="non-terminal residue" evidence="2">
    <location>
        <position position="1"/>
    </location>
</feature>